<organism evidence="5 6">
    <name type="scientific">Thalassobacterium maritimum</name>
    <dbReference type="NCBI Taxonomy" id="3041265"/>
    <lineage>
        <taxon>Bacteria</taxon>
        <taxon>Pseudomonadati</taxon>
        <taxon>Verrucomicrobiota</taxon>
        <taxon>Opitutia</taxon>
        <taxon>Puniceicoccales</taxon>
        <taxon>Coraliomargaritaceae</taxon>
        <taxon>Thalassobacterium</taxon>
    </lineage>
</organism>
<dbReference type="InterPro" id="IPR010982">
    <property type="entry name" value="Lambda_DNA-bd_dom_sf"/>
</dbReference>
<dbReference type="InterPro" id="IPR046335">
    <property type="entry name" value="LacI/GalR-like_sensor"/>
</dbReference>
<name>A0ABU1AYV4_9BACT</name>
<dbReference type="CDD" id="cd01392">
    <property type="entry name" value="HTH_LacI"/>
    <property type="match status" value="1"/>
</dbReference>
<sequence>MPPRINLDYIAKACGGISPSTVSLALRDSSKIPAPTRSKIKAKAAELGYMPNRNLSRVMSEIRNSKAKHFKETLGFLIPQGLHQKGRLWPKQLLSGAQQRANEIGYSLDAFDLIVTPNSLRQLERTLHSRGIRGIIIAPFDHAPAQLPLDWNQFAAVAIGHSLGTPDLHRVSRDVMHQMSLNYKKLRELNYKKIGFVMETEHEARMGFINIGSFLVEQCQASTNERIEPLLKDSIRSVDITTWFERERPEIIITMHGKLLQCLKQAGYRVPEDVSIFKLNVEQLGSNISGLYPNYEAIGAKAIEQVSALIERSEFGIPKTPSTLLVPGILNEGQTTPFHFDIKSLFN</sequence>
<proteinExistence type="predicted"/>
<keyword evidence="6" id="KW-1185">Reference proteome</keyword>
<dbReference type="Gene3D" id="1.10.260.40">
    <property type="entry name" value="lambda repressor-like DNA-binding domains"/>
    <property type="match status" value="1"/>
</dbReference>
<keyword evidence="3" id="KW-0804">Transcription</keyword>
<evidence type="ECO:0000256" key="1">
    <source>
        <dbReference type="ARBA" id="ARBA00023015"/>
    </source>
</evidence>
<dbReference type="Pfam" id="PF00356">
    <property type="entry name" value="LacI"/>
    <property type="match status" value="1"/>
</dbReference>
<evidence type="ECO:0000256" key="3">
    <source>
        <dbReference type="ARBA" id="ARBA00023163"/>
    </source>
</evidence>
<gene>
    <name evidence="5" type="ORF">QEH52_17145</name>
</gene>
<dbReference type="Gene3D" id="3.40.50.2300">
    <property type="match status" value="2"/>
</dbReference>
<evidence type="ECO:0000313" key="5">
    <source>
        <dbReference type="EMBL" id="MDQ8209256.1"/>
    </source>
</evidence>
<dbReference type="SUPFAM" id="SSF47413">
    <property type="entry name" value="lambda repressor-like DNA-binding domains"/>
    <property type="match status" value="1"/>
</dbReference>
<dbReference type="InterPro" id="IPR028082">
    <property type="entry name" value="Peripla_BP_I"/>
</dbReference>
<accession>A0ABU1AYV4</accession>
<evidence type="ECO:0000313" key="6">
    <source>
        <dbReference type="Proteomes" id="UP001225316"/>
    </source>
</evidence>
<dbReference type="SMART" id="SM00354">
    <property type="entry name" value="HTH_LACI"/>
    <property type="match status" value="1"/>
</dbReference>
<dbReference type="GO" id="GO:0003677">
    <property type="term" value="F:DNA binding"/>
    <property type="evidence" value="ECO:0007669"/>
    <property type="project" value="UniProtKB-KW"/>
</dbReference>
<dbReference type="PANTHER" id="PTHR30146:SF109">
    <property type="entry name" value="HTH-TYPE TRANSCRIPTIONAL REGULATOR GALS"/>
    <property type="match status" value="1"/>
</dbReference>
<comment type="caution">
    <text evidence="5">The sequence shown here is derived from an EMBL/GenBank/DDBJ whole genome shotgun (WGS) entry which is preliminary data.</text>
</comment>
<dbReference type="EMBL" id="JARXHW010000058">
    <property type="protein sequence ID" value="MDQ8209256.1"/>
    <property type="molecule type" value="Genomic_DNA"/>
</dbReference>
<dbReference type="SUPFAM" id="SSF53822">
    <property type="entry name" value="Periplasmic binding protein-like I"/>
    <property type="match status" value="1"/>
</dbReference>
<dbReference type="InterPro" id="IPR000843">
    <property type="entry name" value="HTH_LacI"/>
</dbReference>
<dbReference type="PROSITE" id="PS50932">
    <property type="entry name" value="HTH_LACI_2"/>
    <property type="match status" value="1"/>
</dbReference>
<keyword evidence="1" id="KW-0805">Transcription regulation</keyword>
<evidence type="ECO:0000256" key="2">
    <source>
        <dbReference type="ARBA" id="ARBA00023125"/>
    </source>
</evidence>
<protein>
    <submittedName>
        <fullName evidence="5">LacI family DNA-binding transcriptional regulator</fullName>
    </submittedName>
</protein>
<reference evidence="5 6" key="1">
    <citation type="submission" date="2023-04" db="EMBL/GenBank/DDBJ databases">
        <title>A novel bacteria isolated from coastal sediment.</title>
        <authorList>
            <person name="Liu X.-J."/>
            <person name="Du Z.-J."/>
        </authorList>
    </citation>
    <scope>NUCLEOTIDE SEQUENCE [LARGE SCALE GENOMIC DNA]</scope>
    <source>
        <strain evidence="5 6">SDUM461003</strain>
    </source>
</reference>
<dbReference type="Pfam" id="PF13377">
    <property type="entry name" value="Peripla_BP_3"/>
    <property type="match status" value="1"/>
</dbReference>
<dbReference type="PANTHER" id="PTHR30146">
    <property type="entry name" value="LACI-RELATED TRANSCRIPTIONAL REPRESSOR"/>
    <property type="match status" value="1"/>
</dbReference>
<feature type="domain" description="HTH lacI-type" evidence="4">
    <location>
        <begin position="16"/>
        <end position="60"/>
    </location>
</feature>
<dbReference type="Proteomes" id="UP001225316">
    <property type="component" value="Unassembled WGS sequence"/>
</dbReference>
<evidence type="ECO:0000259" key="4">
    <source>
        <dbReference type="PROSITE" id="PS50932"/>
    </source>
</evidence>
<dbReference type="RefSeq" id="WP_308952135.1">
    <property type="nucleotide sequence ID" value="NZ_JARXHW010000058.1"/>
</dbReference>
<keyword evidence="2 5" id="KW-0238">DNA-binding</keyword>